<evidence type="ECO:0000313" key="2">
    <source>
        <dbReference type="EMBL" id="CBH99370.1"/>
    </source>
</evidence>
<reference evidence="2" key="1">
    <citation type="submission" date="2009-10" db="EMBL/GenBank/DDBJ databases">
        <title>Diversity of trophic interactions inside an arsenic-rich microbial ecosystem.</title>
        <authorList>
            <person name="Bertin P.N."/>
            <person name="Heinrich-Salmeron A."/>
            <person name="Pelletier E."/>
            <person name="Goulhen-Chollet F."/>
            <person name="Arsene-Ploetze F."/>
            <person name="Gallien S."/>
            <person name="Calteau A."/>
            <person name="Vallenet D."/>
            <person name="Casiot C."/>
            <person name="Chane-Woon-Ming B."/>
            <person name="Giloteaux L."/>
            <person name="Barakat M."/>
            <person name="Bonnefoy V."/>
            <person name="Bruneel O."/>
            <person name="Chandler M."/>
            <person name="Cleiss J."/>
            <person name="Duran R."/>
            <person name="Elbaz-Poulichet F."/>
            <person name="Fonknechten N."/>
            <person name="Lauga B."/>
            <person name="Mornico D."/>
            <person name="Ortet P."/>
            <person name="Schaeffer C."/>
            <person name="Siguier P."/>
            <person name="Alexander Thil Smith A."/>
            <person name="Van Dorsselaer A."/>
            <person name="Weissenbach J."/>
            <person name="Medigue C."/>
            <person name="Le Paslier D."/>
        </authorList>
    </citation>
    <scope>NUCLEOTIDE SEQUENCE</scope>
</reference>
<dbReference type="EMBL" id="CABN01000007">
    <property type="protein sequence ID" value="CBH99370.1"/>
    <property type="molecule type" value="Genomic_DNA"/>
</dbReference>
<sequence length="344" mass="39796">MDESPLKQDNASRPTVAICIGTYNQAQYLEGSIQSALAQTYPIQEIWVSDDASTDNTDEVMKEICQRYPAIRYHRQETNLALPGNLSWLFAQPQTEFIVRLDSDDRLESAYVATLVESMAIYPRAGFAHCNVYELDQHDVRARHRQLARKQVYETGDQMLMSNASGFRVAANCILYRREALREVNYYLPNLTWRTCEDWDMCLRMAAAGWGNVYVARTLSNYRVWDDEAGVRWRRKMSEVMTNISIYKNTLMTVYRERGWNTQPLERNMRSRAVAFADALDSPLFSAEERRQYVELLRELGDSRMLSLAILAAGIGLNPLVRQYSRLRLKAKDSVKRMIRSLRG</sequence>
<dbReference type="InterPro" id="IPR050834">
    <property type="entry name" value="Glycosyltransf_2"/>
</dbReference>
<comment type="caution">
    <text evidence="2">The sequence shown here is derived from an EMBL/GenBank/DDBJ whole genome shotgun (WGS) entry which is preliminary data.</text>
</comment>
<dbReference type="Gene3D" id="3.90.550.10">
    <property type="entry name" value="Spore Coat Polysaccharide Biosynthesis Protein SpsA, Chain A"/>
    <property type="match status" value="1"/>
</dbReference>
<dbReference type="CDD" id="cd00761">
    <property type="entry name" value="Glyco_tranf_GTA_type"/>
    <property type="match status" value="1"/>
</dbReference>
<dbReference type="Pfam" id="PF00535">
    <property type="entry name" value="Glycos_transf_2"/>
    <property type="match status" value="1"/>
</dbReference>
<keyword evidence="2" id="KW-0328">Glycosyltransferase</keyword>
<dbReference type="AlphaFoldDB" id="E6PWR2"/>
<name>E6PWR2_9ZZZZ</name>
<dbReference type="GO" id="GO:0016757">
    <property type="term" value="F:glycosyltransferase activity"/>
    <property type="evidence" value="ECO:0007669"/>
    <property type="project" value="UniProtKB-KW"/>
</dbReference>
<protein>
    <submittedName>
        <fullName evidence="2">Putative B-glycosyltransferase,glycosyltransferase family 2 protein</fullName>
        <ecNumber evidence="2">2.4.1.-</ecNumber>
    </submittedName>
</protein>
<organism evidence="2">
    <name type="scientific">mine drainage metagenome</name>
    <dbReference type="NCBI Taxonomy" id="410659"/>
    <lineage>
        <taxon>unclassified sequences</taxon>
        <taxon>metagenomes</taxon>
        <taxon>ecological metagenomes</taxon>
    </lineage>
</organism>
<dbReference type="PANTHER" id="PTHR43685:SF2">
    <property type="entry name" value="GLYCOSYLTRANSFERASE 2-LIKE DOMAIN-CONTAINING PROTEIN"/>
    <property type="match status" value="1"/>
</dbReference>
<dbReference type="SUPFAM" id="SSF53448">
    <property type="entry name" value="Nucleotide-diphospho-sugar transferases"/>
    <property type="match status" value="1"/>
</dbReference>
<feature type="domain" description="Glycosyltransferase 2-like" evidence="1">
    <location>
        <begin position="18"/>
        <end position="183"/>
    </location>
</feature>
<gene>
    <name evidence="2" type="ORF">CARN3_0282</name>
</gene>
<keyword evidence="2" id="KW-0808">Transferase</keyword>
<dbReference type="EC" id="2.4.1.-" evidence="2"/>
<accession>E6PWR2</accession>
<dbReference type="InterPro" id="IPR029044">
    <property type="entry name" value="Nucleotide-diphossugar_trans"/>
</dbReference>
<proteinExistence type="predicted"/>
<evidence type="ECO:0000259" key="1">
    <source>
        <dbReference type="Pfam" id="PF00535"/>
    </source>
</evidence>
<dbReference type="InterPro" id="IPR001173">
    <property type="entry name" value="Glyco_trans_2-like"/>
</dbReference>
<dbReference type="PANTHER" id="PTHR43685">
    <property type="entry name" value="GLYCOSYLTRANSFERASE"/>
    <property type="match status" value="1"/>
</dbReference>